<dbReference type="NCBIfam" id="TIGR01695">
    <property type="entry name" value="murJ_mviN"/>
    <property type="match status" value="1"/>
</dbReference>
<dbReference type="GO" id="GO:0034204">
    <property type="term" value="P:lipid translocation"/>
    <property type="evidence" value="ECO:0007669"/>
    <property type="project" value="TreeGrafter"/>
</dbReference>
<dbReference type="HAMAP" id="MF_02078">
    <property type="entry name" value="MurJ_MviN"/>
    <property type="match status" value="1"/>
</dbReference>
<dbReference type="CDD" id="cd13123">
    <property type="entry name" value="MATE_MurJ_like"/>
    <property type="match status" value="1"/>
</dbReference>
<evidence type="ECO:0000256" key="2">
    <source>
        <dbReference type="ARBA" id="ARBA00022475"/>
    </source>
</evidence>
<evidence type="ECO:0000313" key="11">
    <source>
        <dbReference type="Proteomes" id="UP000324781"/>
    </source>
</evidence>
<feature type="transmembrane region" description="Helical" evidence="8">
    <location>
        <begin position="12"/>
        <end position="37"/>
    </location>
</feature>
<feature type="transmembrane region" description="Helical" evidence="8">
    <location>
        <begin position="165"/>
        <end position="187"/>
    </location>
</feature>
<accession>A0A1M6FUI3</accession>
<dbReference type="UniPathway" id="UPA00219"/>
<feature type="transmembrane region" description="Helical" evidence="8">
    <location>
        <begin position="316"/>
        <end position="333"/>
    </location>
</feature>
<evidence type="ECO:0000256" key="3">
    <source>
        <dbReference type="ARBA" id="ARBA00022692"/>
    </source>
</evidence>
<evidence type="ECO:0000256" key="1">
    <source>
        <dbReference type="ARBA" id="ARBA00004651"/>
    </source>
</evidence>
<dbReference type="GO" id="GO:0005886">
    <property type="term" value="C:plasma membrane"/>
    <property type="evidence" value="ECO:0007669"/>
    <property type="project" value="UniProtKB-SubCell"/>
</dbReference>
<evidence type="ECO:0000313" key="10">
    <source>
        <dbReference type="EMBL" id="SHJ01381.1"/>
    </source>
</evidence>
<feature type="transmembrane region" description="Helical" evidence="8">
    <location>
        <begin position="412"/>
        <end position="434"/>
    </location>
</feature>
<dbReference type="Proteomes" id="UP000324781">
    <property type="component" value="Unassembled WGS sequence"/>
</dbReference>
<dbReference type="PANTHER" id="PTHR47019:SF1">
    <property type="entry name" value="LIPID II FLIPPASE MURJ"/>
    <property type="match status" value="1"/>
</dbReference>
<feature type="transmembrane region" description="Helical" evidence="8">
    <location>
        <begin position="353"/>
        <end position="375"/>
    </location>
</feature>
<feature type="transmembrane region" description="Helical" evidence="8">
    <location>
        <begin position="234"/>
        <end position="257"/>
    </location>
</feature>
<reference evidence="10 11" key="1">
    <citation type="submission" date="2016-11" db="EMBL/GenBank/DDBJ databases">
        <authorList>
            <person name="Varghese N."/>
            <person name="Submissions S."/>
        </authorList>
    </citation>
    <scope>NUCLEOTIDE SEQUENCE [LARGE SCALE GENOMIC DNA]</scope>
    <source>
        <strain evidence="10 11">DSM 19027</strain>
    </source>
</reference>
<keyword evidence="5 8" id="KW-0573">Peptidoglycan synthesis</keyword>
<feature type="transmembrane region" description="Helical" evidence="8">
    <location>
        <begin position="387"/>
        <end position="406"/>
    </location>
</feature>
<comment type="similarity">
    <text evidence="8 9">Belongs to the MurJ/MviN family.</text>
</comment>
<dbReference type="EMBL" id="FQZP01000019">
    <property type="protein sequence ID" value="SHJ01381.1"/>
    <property type="molecule type" value="Genomic_DNA"/>
</dbReference>
<dbReference type="RefSeq" id="WP_149678588.1">
    <property type="nucleotide sequence ID" value="NZ_DAONMB010000050.1"/>
</dbReference>
<dbReference type="GO" id="GO:0071555">
    <property type="term" value="P:cell wall organization"/>
    <property type="evidence" value="ECO:0007669"/>
    <property type="project" value="UniProtKB-UniRule"/>
</dbReference>
<dbReference type="GO" id="GO:0008360">
    <property type="term" value="P:regulation of cell shape"/>
    <property type="evidence" value="ECO:0007669"/>
    <property type="project" value="UniProtKB-UniRule"/>
</dbReference>
<dbReference type="PRINTS" id="PR01806">
    <property type="entry name" value="VIRFACTRMVIN"/>
</dbReference>
<dbReference type="InterPro" id="IPR051050">
    <property type="entry name" value="Lipid_II_flippase_MurJ/MviN"/>
</dbReference>
<keyword evidence="11" id="KW-1185">Reference proteome</keyword>
<dbReference type="AlphaFoldDB" id="A0A1M6FUI3"/>
<dbReference type="GO" id="GO:0009252">
    <property type="term" value="P:peptidoglycan biosynthetic process"/>
    <property type="evidence" value="ECO:0007669"/>
    <property type="project" value="UniProtKB-UniRule"/>
</dbReference>
<dbReference type="InterPro" id="IPR004268">
    <property type="entry name" value="MurJ"/>
</dbReference>
<sequence length="534" mass="58635">MEQLETNRKLTGAAAIVMVATFMSRITGFLRTTLIYTRMYPGGYSDEFLMAFTLPDIVYDLLAGGAIAAALIPVLSSYITKGKEQIGWRAVGTFINLTLACMVLLEVIFFVWTDELLGILAAGYQEGSGGDKALLVELTRILLLSAPFMMLAGQCNGILNSYKRFAVAAFGPVIYNLCTIISIAAFGSVSAKLTAWGVVASAAIFFLIQMSATFRHFRHYKPRLYLKSAAFRELFSLAIPSLLSSFILEMNLMISRGYATFFDEGMLTLLNNANRTWQLPLGIFAQSIGIAMLPTLSEHYAADNGKEFAKVLNKGIRVVFLLSLPTSLLMMILSQDIMRVLFKWGELSESDVLYGGACLFAYASALIFASMIALLNRAFYSIHDSKTPLLCGVAGIVANYVFNWFFRSYTPLGIAGTALAYSMSTFVNMGLLVFAFYRKTGIHAVYDNGRYALRALFAAIPSGLAAVVTGALIRPDVTSKLSQIVCLAVPMTAGLLLFWYLCMKIRIPEIGIVNNMVLSGFRKVGSMFGRRFSR</sequence>
<dbReference type="GO" id="GO:0015648">
    <property type="term" value="F:lipid-linked peptidoglycan transporter activity"/>
    <property type="evidence" value="ECO:0007669"/>
    <property type="project" value="UniProtKB-UniRule"/>
</dbReference>
<keyword evidence="6 8" id="KW-1133">Transmembrane helix</keyword>
<keyword evidence="2 8" id="KW-1003">Cell membrane</keyword>
<proteinExistence type="inferred from homology"/>
<comment type="function">
    <text evidence="8 9">Involved in peptidoglycan biosynthesis. Transports lipid-linked peptidoglycan precursors from the inner to the outer leaflet of the cytoplasmic membrane.</text>
</comment>
<feature type="transmembrane region" description="Helical" evidence="8">
    <location>
        <begin position="277"/>
        <end position="296"/>
    </location>
</feature>
<keyword evidence="3 8" id="KW-0812">Transmembrane</keyword>
<dbReference type="PIRSF" id="PIRSF002869">
    <property type="entry name" value="MviN"/>
    <property type="match status" value="1"/>
</dbReference>
<dbReference type="Pfam" id="PF03023">
    <property type="entry name" value="MurJ"/>
    <property type="match status" value="1"/>
</dbReference>
<evidence type="ECO:0000256" key="9">
    <source>
        <dbReference type="PIRNR" id="PIRNR002869"/>
    </source>
</evidence>
<comment type="pathway">
    <text evidence="8">Cell wall biogenesis; peptidoglycan biosynthesis.</text>
</comment>
<keyword evidence="7 8" id="KW-0472">Membrane</keyword>
<evidence type="ECO:0000256" key="7">
    <source>
        <dbReference type="ARBA" id="ARBA00023136"/>
    </source>
</evidence>
<gene>
    <name evidence="8" type="primary">murJ</name>
    <name evidence="10" type="ORF">SAMN05444373_101936</name>
</gene>
<name>A0A1M6FUI3_9FIRM</name>
<evidence type="ECO:0000256" key="6">
    <source>
        <dbReference type="ARBA" id="ARBA00022989"/>
    </source>
</evidence>
<feature type="transmembrane region" description="Helical" evidence="8">
    <location>
        <begin position="91"/>
        <end position="113"/>
    </location>
</feature>
<feature type="transmembrane region" description="Helical" evidence="8">
    <location>
        <begin position="133"/>
        <end position="153"/>
    </location>
</feature>
<feature type="transmembrane region" description="Helical" evidence="8">
    <location>
        <begin position="481"/>
        <end position="502"/>
    </location>
</feature>
<dbReference type="PANTHER" id="PTHR47019">
    <property type="entry name" value="LIPID II FLIPPASE MURJ"/>
    <property type="match status" value="1"/>
</dbReference>
<feature type="transmembrane region" description="Helical" evidence="8">
    <location>
        <begin position="193"/>
        <end position="214"/>
    </location>
</feature>
<keyword evidence="8 9" id="KW-0813">Transport</keyword>
<evidence type="ECO:0000256" key="4">
    <source>
        <dbReference type="ARBA" id="ARBA00022960"/>
    </source>
</evidence>
<feature type="transmembrane region" description="Helical" evidence="8">
    <location>
        <begin position="57"/>
        <end position="79"/>
    </location>
</feature>
<organism evidence="10 11">
    <name type="scientific">Thermoclostridium caenicola</name>
    <dbReference type="NCBI Taxonomy" id="659425"/>
    <lineage>
        <taxon>Bacteria</taxon>
        <taxon>Bacillati</taxon>
        <taxon>Bacillota</taxon>
        <taxon>Clostridia</taxon>
        <taxon>Eubacteriales</taxon>
        <taxon>Oscillospiraceae</taxon>
        <taxon>Thermoclostridium</taxon>
    </lineage>
</organism>
<dbReference type="OrthoDB" id="9804143at2"/>
<evidence type="ECO:0000256" key="5">
    <source>
        <dbReference type="ARBA" id="ARBA00022984"/>
    </source>
</evidence>
<evidence type="ECO:0000256" key="8">
    <source>
        <dbReference type="HAMAP-Rule" id="MF_02078"/>
    </source>
</evidence>
<comment type="subcellular location">
    <subcellularLocation>
        <location evidence="1 8">Cell membrane</location>
        <topology evidence="1 8">Multi-pass membrane protein</topology>
    </subcellularLocation>
</comment>
<keyword evidence="4 8" id="KW-0133">Cell shape</keyword>
<protein>
    <recommendedName>
        <fullName evidence="8">Probable lipid II flippase MurJ</fullName>
    </recommendedName>
</protein>
<feature type="transmembrane region" description="Helical" evidence="8">
    <location>
        <begin position="455"/>
        <end position="475"/>
    </location>
</feature>
<keyword evidence="8 9" id="KW-0961">Cell wall biogenesis/degradation</keyword>